<evidence type="ECO:0000256" key="1">
    <source>
        <dbReference type="SAM" id="MobiDB-lite"/>
    </source>
</evidence>
<dbReference type="EMBL" id="GEDV01011449">
    <property type="protein sequence ID" value="JAP77108.1"/>
    <property type="molecule type" value="Transcribed_RNA"/>
</dbReference>
<feature type="region of interest" description="Disordered" evidence="1">
    <location>
        <begin position="63"/>
        <end position="98"/>
    </location>
</feature>
<protein>
    <submittedName>
        <fullName evidence="2">Uncharacterized protein</fullName>
    </submittedName>
</protein>
<proteinExistence type="predicted"/>
<organism evidence="2">
    <name type="scientific">Rhipicephalus appendiculatus</name>
    <name type="common">Brown ear tick</name>
    <dbReference type="NCBI Taxonomy" id="34631"/>
    <lineage>
        <taxon>Eukaryota</taxon>
        <taxon>Metazoa</taxon>
        <taxon>Ecdysozoa</taxon>
        <taxon>Arthropoda</taxon>
        <taxon>Chelicerata</taxon>
        <taxon>Arachnida</taxon>
        <taxon>Acari</taxon>
        <taxon>Parasitiformes</taxon>
        <taxon>Ixodida</taxon>
        <taxon>Ixodoidea</taxon>
        <taxon>Ixodidae</taxon>
        <taxon>Rhipicephalinae</taxon>
        <taxon>Rhipicephalus</taxon>
        <taxon>Rhipicephalus</taxon>
    </lineage>
</organism>
<name>A0A131YEZ0_RHIAP</name>
<evidence type="ECO:0000313" key="2">
    <source>
        <dbReference type="EMBL" id="JAP77108.1"/>
    </source>
</evidence>
<feature type="compositionally biased region" description="Basic and acidic residues" evidence="1">
    <location>
        <begin position="73"/>
        <end position="83"/>
    </location>
</feature>
<reference evidence="2" key="1">
    <citation type="journal article" date="2016" name="Ticks Tick Borne Dis.">
        <title>De novo assembly and annotation of the salivary gland transcriptome of Rhipicephalus appendiculatus male and female ticks during blood feeding.</title>
        <authorList>
            <person name="de Castro M.H."/>
            <person name="de Klerk D."/>
            <person name="Pienaar R."/>
            <person name="Latif A.A."/>
            <person name="Rees D.J."/>
            <person name="Mans B.J."/>
        </authorList>
    </citation>
    <scope>NUCLEOTIDE SEQUENCE</scope>
    <source>
        <tissue evidence="2">Salivary glands</tissue>
    </source>
</reference>
<accession>A0A131YEZ0</accession>
<sequence length="121" mass="12532">MQGQGATKQPDPSTGCILWQEKFAGQRTGQRLGVTTEGGVHGGVVARDTGTHMQSISKQPLTSVGASGAHCLPDGHRAGHIDGTHVQPDIGQPSSSDGVLGSHFLSIGHSGLHVMHRHDGM</sequence>
<dbReference type="AlphaFoldDB" id="A0A131YEZ0"/>